<dbReference type="EMBL" id="BARU01005253">
    <property type="protein sequence ID" value="GAH28858.1"/>
    <property type="molecule type" value="Genomic_DNA"/>
</dbReference>
<reference evidence="1" key="1">
    <citation type="journal article" date="2014" name="Front. Microbiol.">
        <title>High frequency of phylogenetically diverse reductive dehalogenase-homologous genes in deep subseafloor sedimentary metagenomes.</title>
        <authorList>
            <person name="Kawai M."/>
            <person name="Futagami T."/>
            <person name="Toyoda A."/>
            <person name="Takaki Y."/>
            <person name="Nishi S."/>
            <person name="Hori S."/>
            <person name="Arai W."/>
            <person name="Tsubouchi T."/>
            <person name="Morono Y."/>
            <person name="Uchiyama I."/>
            <person name="Ito T."/>
            <person name="Fujiyama A."/>
            <person name="Inagaki F."/>
            <person name="Takami H."/>
        </authorList>
    </citation>
    <scope>NUCLEOTIDE SEQUENCE</scope>
    <source>
        <strain evidence="1">Expedition CK06-06</strain>
    </source>
</reference>
<protein>
    <submittedName>
        <fullName evidence="1">Uncharacterized protein</fullName>
    </submittedName>
</protein>
<sequence length="122" mass="14302">MSNTKRKVLTFDESDLDWINPMLLEWEKENEGKKGGALVTKLMKEYRETQGPSKFEVFTQKVRSDYVRFKTELGSRIVAFRTRMGVFFGETRVKLNHLASRIVAASKRFVDEIHSQVESRKR</sequence>
<gene>
    <name evidence="1" type="ORF">S03H2_10184</name>
</gene>
<proteinExistence type="predicted"/>
<organism evidence="1">
    <name type="scientific">marine sediment metagenome</name>
    <dbReference type="NCBI Taxonomy" id="412755"/>
    <lineage>
        <taxon>unclassified sequences</taxon>
        <taxon>metagenomes</taxon>
        <taxon>ecological metagenomes</taxon>
    </lineage>
</organism>
<accession>X1G765</accession>
<comment type="caution">
    <text evidence="1">The sequence shown here is derived from an EMBL/GenBank/DDBJ whole genome shotgun (WGS) entry which is preliminary data.</text>
</comment>
<evidence type="ECO:0000313" key="1">
    <source>
        <dbReference type="EMBL" id="GAH28858.1"/>
    </source>
</evidence>
<dbReference type="AlphaFoldDB" id="X1G765"/>
<name>X1G765_9ZZZZ</name>